<dbReference type="AlphaFoldDB" id="A0A814S1D4"/>
<gene>
    <name evidence="2" type="ORF">OXX778_LOCUS22865</name>
</gene>
<reference evidence="2" key="1">
    <citation type="submission" date="2021-02" db="EMBL/GenBank/DDBJ databases">
        <authorList>
            <person name="Nowell W R."/>
        </authorList>
    </citation>
    <scope>NUCLEOTIDE SEQUENCE</scope>
    <source>
        <strain evidence="2">Ploen Becks lab</strain>
    </source>
</reference>
<organism evidence="2 3">
    <name type="scientific">Brachionus calyciflorus</name>
    <dbReference type="NCBI Taxonomy" id="104777"/>
    <lineage>
        <taxon>Eukaryota</taxon>
        <taxon>Metazoa</taxon>
        <taxon>Spiralia</taxon>
        <taxon>Gnathifera</taxon>
        <taxon>Rotifera</taxon>
        <taxon>Eurotatoria</taxon>
        <taxon>Monogononta</taxon>
        <taxon>Pseudotrocha</taxon>
        <taxon>Ploima</taxon>
        <taxon>Brachionidae</taxon>
        <taxon>Brachionus</taxon>
    </lineage>
</organism>
<evidence type="ECO:0000313" key="3">
    <source>
        <dbReference type="Proteomes" id="UP000663879"/>
    </source>
</evidence>
<name>A0A814S1D4_9BILA</name>
<proteinExistence type="predicted"/>
<dbReference type="InterPro" id="IPR043128">
    <property type="entry name" value="Rev_trsase/Diguanyl_cyclase"/>
</dbReference>
<feature type="non-terminal residue" evidence="2">
    <location>
        <position position="1"/>
    </location>
</feature>
<dbReference type="Pfam" id="PF17919">
    <property type="entry name" value="RT_RNaseH_2"/>
    <property type="match status" value="1"/>
</dbReference>
<dbReference type="OrthoDB" id="427924at2759"/>
<dbReference type="Gene3D" id="3.30.70.270">
    <property type="match status" value="1"/>
</dbReference>
<dbReference type="SUPFAM" id="SSF56672">
    <property type="entry name" value="DNA/RNA polymerases"/>
    <property type="match status" value="1"/>
</dbReference>
<evidence type="ECO:0000313" key="2">
    <source>
        <dbReference type="EMBL" id="CAF1140132.1"/>
    </source>
</evidence>
<dbReference type="Proteomes" id="UP000663879">
    <property type="component" value="Unassembled WGS sequence"/>
</dbReference>
<evidence type="ECO:0000259" key="1">
    <source>
        <dbReference type="Pfam" id="PF17919"/>
    </source>
</evidence>
<dbReference type="PANTHER" id="PTHR33064:SF37">
    <property type="entry name" value="RIBONUCLEASE H"/>
    <property type="match status" value="1"/>
</dbReference>
<dbReference type="InterPro" id="IPR051320">
    <property type="entry name" value="Viral_Replic_Matur_Polypro"/>
</dbReference>
<dbReference type="InterPro" id="IPR043502">
    <property type="entry name" value="DNA/RNA_pol_sf"/>
</dbReference>
<comment type="caution">
    <text evidence="2">The sequence shown here is derived from an EMBL/GenBank/DDBJ whole genome shotgun (WGS) entry which is preliminary data.</text>
</comment>
<protein>
    <recommendedName>
        <fullName evidence="1">Reverse transcriptase/retrotransposon-derived protein RNase H-like domain-containing protein</fullName>
    </recommendedName>
</protein>
<keyword evidence="3" id="KW-1185">Reference proteome</keyword>
<accession>A0A814S1D4</accession>
<dbReference type="PANTHER" id="PTHR33064">
    <property type="entry name" value="POL PROTEIN"/>
    <property type="match status" value="1"/>
</dbReference>
<feature type="domain" description="Reverse transcriptase/retrotransposon-derived protein RNase H-like" evidence="1">
    <location>
        <begin position="21"/>
        <end position="74"/>
    </location>
</feature>
<dbReference type="EMBL" id="CAJNOC010010458">
    <property type="protein sequence ID" value="CAF1140132.1"/>
    <property type="molecule type" value="Genomic_DNA"/>
</dbReference>
<dbReference type="InterPro" id="IPR041577">
    <property type="entry name" value="RT_RNaseH_2"/>
</dbReference>
<sequence>NDARIAAPLHALCSPDCKWFWSERCIEAFEILKKKLVEYPILRKINFKKEFIVYTDASTTAIGVILAQKSDQGNE</sequence>